<dbReference type="RefSeq" id="WP_212532383.1">
    <property type="nucleotide sequence ID" value="NZ_JAGSOG010000241.1"/>
</dbReference>
<keyword evidence="2" id="KW-1133">Transmembrane helix</keyword>
<dbReference type="AlphaFoldDB" id="A0A941EVX2"/>
<protein>
    <submittedName>
        <fullName evidence="3">Uncharacterized protein</fullName>
    </submittedName>
</protein>
<dbReference type="Proteomes" id="UP000675781">
    <property type="component" value="Unassembled WGS sequence"/>
</dbReference>
<feature type="region of interest" description="Disordered" evidence="1">
    <location>
        <begin position="230"/>
        <end position="260"/>
    </location>
</feature>
<feature type="transmembrane region" description="Helical" evidence="2">
    <location>
        <begin position="321"/>
        <end position="343"/>
    </location>
</feature>
<feature type="compositionally biased region" description="Pro residues" evidence="1">
    <location>
        <begin position="156"/>
        <end position="166"/>
    </location>
</feature>
<name>A0A941EVX2_9ACTN</name>
<dbReference type="EMBL" id="JAGSOG010000241">
    <property type="protein sequence ID" value="MBR7837921.1"/>
    <property type="molecule type" value="Genomic_DNA"/>
</dbReference>
<proteinExistence type="predicted"/>
<keyword evidence="2" id="KW-0472">Membrane</keyword>
<accession>A0A941EVX2</accession>
<comment type="caution">
    <text evidence="3">The sequence shown here is derived from an EMBL/GenBank/DDBJ whole genome shotgun (WGS) entry which is preliminary data.</text>
</comment>
<feature type="region of interest" description="Disordered" evidence="1">
    <location>
        <begin position="103"/>
        <end position="173"/>
    </location>
</feature>
<keyword evidence="2" id="KW-0812">Transmembrane</keyword>
<organism evidence="3 4">
    <name type="scientific">Actinospica durhamensis</name>
    <dbReference type="NCBI Taxonomy" id="1508375"/>
    <lineage>
        <taxon>Bacteria</taxon>
        <taxon>Bacillati</taxon>
        <taxon>Actinomycetota</taxon>
        <taxon>Actinomycetes</taxon>
        <taxon>Catenulisporales</taxon>
        <taxon>Actinospicaceae</taxon>
        <taxon>Actinospica</taxon>
    </lineage>
</organism>
<feature type="compositionally biased region" description="Basic and acidic residues" evidence="1">
    <location>
        <begin position="242"/>
        <end position="256"/>
    </location>
</feature>
<feature type="transmembrane region" description="Helical" evidence="2">
    <location>
        <begin position="292"/>
        <end position="314"/>
    </location>
</feature>
<evidence type="ECO:0000256" key="1">
    <source>
        <dbReference type="SAM" id="MobiDB-lite"/>
    </source>
</evidence>
<feature type="transmembrane region" description="Helical" evidence="2">
    <location>
        <begin position="355"/>
        <end position="374"/>
    </location>
</feature>
<evidence type="ECO:0000313" key="3">
    <source>
        <dbReference type="EMBL" id="MBR7837921.1"/>
    </source>
</evidence>
<reference evidence="3" key="1">
    <citation type="submission" date="2021-04" db="EMBL/GenBank/DDBJ databases">
        <title>Genome based classification of Actinospica acidithermotolerans sp. nov., an actinobacterium isolated from an Indonesian hot spring.</title>
        <authorList>
            <person name="Kusuma A.B."/>
            <person name="Putra K.E."/>
            <person name="Nafisah S."/>
            <person name="Loh J."/>
            <person name="Nouioui I."/>
            <person name="Goodfellow M."/>
        </authorList>
    </citation>
    <scope>NUCLEOTIDE SEQUENCE</scope>
    <source>
        <strain evidence="3">CSCA 57</strain>
    </source>
</reference>
<feature type="region of interest" description="Disordered" evidence="1">
    <location>
        <begin position="1"/>
        <end position="22"/>
    </location>
</feature>
<sequence length="406" mass="41749">MTSLTTPKETGRGADIPAPRGGQGVRLLVLGADEDARLLREQVVAAGYELAQRYSARVSHVAYGAGVDPGDTRYAKIRDAGLTPQPISACAAALGLAPAPTVPAPAKGESASVKARTEPAPARAESEPEVQEPQVESEPESGDFFEDDDLLDEPGGPDPLAYPPLPEESADSVEQEEIRAFRFEDSDVDVDVDLDVEVHVDVDAEVAAEADDDADAEGDDAVALASAMIGADPWPGPAQAERVPEAEQEAETHESAAVEEAEGDGFDFALEDVAGAEAPAAQHGPRTVVFSFVWALVPLVSFGLLTPVVFGYAAVRTRSRLYAAATLGYALAVVLAFALSATHPQAGSVAHGSDGLLTFALALSWLGGTGHALSARPRVFGVGRASAAADEPASGEAVGAGPVAGD</sequence>
<evidence type="ECO:0000256" key="2">
    <source>
        <dbReference type="SAM" id="Phobius"/>
    </source>
</evidence>
<gene>
    <name evidence="3" type="ORF">KDL01_31900</name>
</gene>
<evidence type="ECO:0000313" key="4">
    <source>
        <dbReference type="Proteomes" id="UP000675781"/>
    </source>
</evidence>
<keyword evidence="4" id="KW-1185">Reference proteome</keyword>
<feature type="compositionally biased region" description="Acidic residues" evidence="1">
    <location>
        <begin position="127"/>
        <end position="152"/>
    </location>
</feature>